<dbReference type="SUPFAM" id="SSF101912">
    <property type="entry name" value="Sema domain"/>
    <property type="match status" value="1"/>
</dbReference>
<reference evidence="6" key="1">
    <citation type="journal article" date="2021" name="Elife">
        <title>Highly contiguous assemblies of 101 drosophilid genomes.</title>
        <authorList>
            <person name="Kim B.Y."/>
            <person name="Wang J.R."/>
            <person name="Miller D.E."/>
            <person name="Barmina O."/>
            <person name="Delaney E."/>
            <person name="Thompson A."/>
            <person name="Comeault A.A."/>
            <person name="Peede D."/>
            <person name="D'Agostino E.R."/>
            <person name="Pelaez J."/>
            <person name="Aguilar J.M."/>
            <person name="Haji D."/>
            <person name="Matsunaga T."/>
            <person name="Armstrong E.E."/>
            <person name="Zych M."/>
            <person name="Ogawa Y."/>
            <person name="Stamenkovic-Radak M."/>
            <person name="Jelic M."/>
            <person name="Veselinovic M.S."/>
            <person name="Tanaskovic M."/>
            <person name="Eric P."/>
            <person name="Gao J.J."/>
            <person name="Katoh T.K."/>
            <person name="Toda M.J."/>
            <person name="Watabe H."/>
            <person name="Watada M."/>
            <person name="Davis J.S."/>
            <person name="Moyle L.C."/>
            <person name="Manoli G."/>
            <person name="Bertolini E."/>
            <person name="Kostal V."/>
            <person name="Hawley R.S."/>
            <person name="Takahashi A."/>
            <person name="Jones C.D."/>
            <person name="Price D.K."/>
            <person name="Whiteman N."/>
            <person name="Kopp A."/>
            <person name="Matute D.R."/>
            <person name="Petrov D.A."/>
        </authorList>
    </citation>
    <scope>NUCLEOTIDE SEQUENCE [LARGE SCALE GENOMIC DNA]</scope>
</reference>
<keyword evidence="1" id="KW-0221">Differentiation</keyword>
<sequence>MLRKDLYCAYLLNIFYGLSIITIFSWRHHFVTCVKEIPAQVSFSSNDIVAQFNLPSTSAPSTAHNNGNRSKGIYNIETGGDYPSKNYFTHLSFDFMHNVLFAGATNKLLKLNENLRVLSEAVTGPLNDSPQCHAGGCPDDIETTLVNNYNKILVVSYAHDGILISCGSIRQGYSKL</sequence>
<dbReference type="InterPro" id="IPR001627">
    <property type="entry name" value="Semap_dom"/>
</dbReference>
<dbReference type="PROSITE" id="PS51004">
    <property type="entry name" value="SEMA"/>
    <property type="match status" value="1"/>
</dbReference>
<reference evidence="5" key="2">
    <citation type="submission" date="2025-05" db="UniProtKB">
        <authorList>
            <consortium name="EnsemblMetazoa"/>
        </authorList>
    </citation>
    <scope>IDENTIFICATION</scope>
</reference>
<dbReference type="InterPro" id="IPR031148">
    <property type="entry name" value="Plexin"/>
</dbReference>
<dbReference type="PANTHER" id="PTHR22625:SF44">
    <property type="entry name" value="PLEXIN-B"/>
    <property type="match status" value="1"/>
</dbReference>
<keyword evidence="3" id="KW-0812">Transmembrane</keyword>
<keyword evidence="6" id="KW-1185">Reference proteome</keyword>
<comment type="caution">
    <text evidence="2">Lacks conserved residue(s) required for the propagation of feature annotation.</text>
</comment>
<evidence type="ECO:0000256" key="3">
    <source>
        <dbReference type="SAM" id="Phobius"/>
    </source>
</evidence>
<keyword evidence="3" id="KW-1133">Transmembrane helix</keyword>
<evidence type="ECO:0000259" key="4">
    <source>
        <dbReference type="PROSITE" id="PS51004"/>
    </source>
</evidence>
<proteinExistence type="predicted"/>
<feature type="domain" description="Sema" evidence="4">
    <location>
        <begin position="57"/>
        <end position="176"/>
    </location>
</feature>
<name>A0ABM5JCR9_DRORH</name>
<evidence type="ECO:0000313" key="5">
    <source>
        <dbReference type="EnsemblMetazoa" id="XP_044316616.1"/>
    </source>
</evidence>
<feature type="transmembrane region" description="Helical" evidence="3">
    <location>
        <begin position="7"/>
        <end position="26"/>
    </location>
</feature>
<dbReference type="EnsemblMetazoa" id="XM_044460681.1">
    <property type="protein sequence ID" value="XP_044316616.1"/>
    <property type="gene ID" value="LOC108041451"/>
</dbReference>
<dbReference type="Gene3D" id="2.130.10.10">
    <property type="entry name" value="YVTN repeat-like/Quinoprotein amine dehydrogenase"/>
    <property type="match status" value="1"/>
</dbReference>
<dbReference type="InterPro" id="IPR036352">
    <property type="entry name" value="Semap_dom_sf"/>
</dbReference>
<dbReference type="RefSeq" id="XP_044316616.1">
    <property type="nucleotide sequence ID" value="XM_044460681.1"/>
</dbReference>
<dbReference type="PANTHER" id="PTHR22625">
    <property type="entry name" value="PLEXIN"/>
    <property type="match status" value="1"/>
</dbReference>
<organism evidence="5 6">
    <name type="scientific">Drosophila rhopaloa</name>
    <name type="common">Fruit fly</name>
    <dbReference type="NCBI Taxonomy" id="1041015"/>
    <lineage>
        <taxon>Eukaryota</taxon>
        <taxon>Metazoa</taxon>
        <taxon>Ecdysozoa</taxon>
        <taxon>Arthropoda</taxon>
        <taxon>Hexapoda</taxon>
        <taxon>Insecta</taxon>
        <taxon>Pterygota</taxon>
        <taxon>Neoptera</taxon>
        <taxon>Endopterygota</taxon>
        <taxon>Diptera</taxon>
        <taxon>Brachycera</taxon>
        <taxon>Muscomorpha</taxon>
        <taxon>Ephydroidea</taxon>
        <taxon>Drosophilidae</taxon>
        <taxon>Drosophila</taxon>
        <taxon>Sophophora</taxon>
    </lineage>
</organism>
<evidence type="ECO:0000256" key="2">
    <source>
        <dbReference type="PROSITE-ProRule" id="PRU00352"/>
    </source>
</evidence>
<dbReference type="InterPro" id="IPR015943">
    <property type="entry name" value="WD40/YVTN_repeat-like_dom_sf"/>
</dbReference>
<evidence type="ECO:0000256" key="1">
    <source>
        <dbReference type="ARBA" id="ARBA00022782"/>
    </source>
</evidence>
<dbReference type="GeneID" id="108041451"/>
<evidence type="ECO:0000313" key="6">
    <source>
        <dbReference type="Proteomes" id="UP001652680"/>
    </source>
</evidence>
<dbReference type="Proteomes" id="UP001652680">
    <property type="component" value="Unassembled WGS sequence"/>
</dbReference>
<protein>
    <recommendedName>
        <fullName evidence="4">Sema domain-containing protein</fullName>
    </recommendedName>
</protein>
<keyword evidence="3" id="KW-0472">Membrane</keyword>
<accession>A0ABM5JCR9</accession>